<dbReference type="OrthoDB" id="10258445at2759"/>
<dbReference type="Proteomes" id="UP000631114">
    <property type="component" value="Unassembled WGS sequence"/>
</dbReference>
<name>A0A835LXC6_9MAGN</name>
<comment type="caution">
    <text evidence="1">The sequence shown here is derived from an EMBL/GenBank/DDBJ whole genome shotgun (WGS) entry which is preliminary data.</text>
</comment>
<sequence length="145" mass="16118">MPQEEEETSEKTGEDDRLHCSCRSPGKNSLFSKCSSLLFPSLESDTSFSDEQNNPLHLQSFTEADDALKLHHIVHCSLDVIDERVIHCAAQMESDNRAVLKMSFLAYYGISDCENKSDSRYSVASASSDLYSKIQLLSFPCQAAG</sequence>
<protein>
    <submittedName>
        <fullName evidence="1">Uncharacterized protein</fullName>
    </submittedName>
</protein>
<organism evidence="1 2">
    <name type="scientific">Coptis chinensis</name>
    <dbReference type="NCBI Taxonomy" id="261450"/>
    <lineage>
        <taxon>Eukaryota</taxon>
        <taxon>Viridiplantae</taxon>
        <taxon>Streptophyta</taxon>
        <taxon>Embryophyta</taxon>
        <taxon>Tracheophyta</taxon>
        <taxon>Spermatophyta</taxon>
        <taxon>Magnoliopsida</taxon>
        <taxon>Ranunculales</taxon>
        <taxon>Ranunculaceae</taxon>
        <taxon>Coptidoideae</taxon>
        <taxon>Coptis</taxon>
    </lineage>
</organism>
<dbReference type="EMBL" id="JADFTS010000004">
    <property type="protein sequence ID" value="KAF9611753.1"/>
    <property type="molecule type" value="Genomic_DNA"/>
</dbReference>
<dbReference type="Gene3D" id="3.30.450.70">
    <property type="match status" value="1"/>
</dbReference>
<evidence type="ECO:0000313" key="2">
    <source>
        <dbReference type="Proteomes" id="UP000631114"/>
    </source>
</evidence>
<proteinExistence type="predicted"/>
<dbReference type="AlphaFoldDB" id="A0A835LXC6"/>
<evidence type="ECO:0000313" key="1">
    <source>
        <dbReference type="EMBL" id="KAF9611753.1"/>
    </source>
</evidence>
<accession>A0A835LXC6</accession>
<gene>
    <name evidence="1" type="ORF">IFM89_034936</name>
</gene>
<keyword evidence="2" id="KW-1185">Reference proteome</keyword>
<reference evidence="1 2" key="1">
    <citation type="submission" date="2020-10" db="EMBL/GenBank/DDBJ databases">
        <title>The Coptis chinensis genome and diversification of protoberbering-type alkaloids.</title>
        <authorList>
            <person name="Wang B."/>
            <person name="Shu S."/>
            <person name="Song C."/>
            <person name="Liu Y."/>
        </authorList>
    </citation>
    <scope>NUCLEOTIDE SEQUENCE [LARGE SCALE GENOMIC DNA]</scope>
    <source>
        <strain evidence="1">HL-2020</strain>
        <tissue evidence="1">Leaf</tissue>
    </source>
</reference>